<accession>A0A7C9D9Q1</accession>
<dbReference type="GO" id="GO:0020037">
    <property type="term" value="F:heme binding"/>
    <property type="evidence" value="ECO:0007669"/>
    <property type="project" value="InterPro"/>
</dbReference>
<evidence type="ECO:0000256" key="3">
    <source>
        <dbReference type="ARBA" id="ARBA00023004"/>
    </source>
</evidence>
<keyword evidence="4" id="KW-1133">Transmembrane helix</keyword>
<comment type="similarity">
    <text evidence="1">Belongs to the cytochrome P450 family.</text>
</comment>
<proteinExistence type="inferred from homology"/>
<feature type="transmembrane region" description="Helical" evidence="4">
    <location>
        <begin position="106"/>
        <end position="126"/>
    </location>
</feature>
<dbReference type="GO" id="GO:0016705">
    <property type="term" value="F:oxidoreductase activity, acting on paired donors, with incorporation or reduction of molecular oxygen"/>
    <property type="evidence" value="ECO:0007669"/>
    <property type="project" value="InterPro"/>
</dbReference>
<keyword evidence="4" id="KW-0472">Membrane</keyword>
<evidence type="ECO:0000256" key="1">
    <source>
        <dbReference type="ARBA" id="ARBA00010617"/>
    </source>
</evidence>
<dbReference type="Pfam" id="PF00067">
    <property type="entry name" value="p450"/>
    <property type="match status" value="1"/>
</dbReference>
<dbReference type="PRINTS" id="PR00463">
    <property type="entry name" value="EP450I"/>
</dbReference>
<dbReference type="PANTHER" id="PTHR47955:SF15">
    <property type="entry name" value="CYTOCHROME P450 71A2-LIKE"/>
    <property type="match status" value="1"/>
</dbReference>
<dbReference type="GO" id="GO:0004497">
    <property type="term" value="F:monooxygenase activity"/>
    <property type="evidence" value="ECO:0007669"/>
    <property type="project" value="InterPro"/>
</dbReference>
<evidence type="ECO:0000313" key="5">
    <source>
        <dbReference type="EMBL" id="MBA4633108.1"/>
    </source>
</evidence>
<dbReference type="InterPro" id="IPR002401">
    <property type="entry name" value="Cyt_P450_E_grp-I"/>
</dbReference>
<dbReference type="InterPro" id="IPR001128">
    <property type="entry name" value="Cyt_P450"/>
</dbReference>
<name>A0A7C9D9Q1_OPUST</name>
<keyword evidence="2" id="KW-0479">Metal-binding</keyword>
<protein>
    <submittedName>
        <fullName evidence="5">Uncharacterized protein</fullName>
    </submittedName>
</protein>
<dbReference type="AlphaFoldDB" id="A0A7C9D9Q1"/>
<keyword evidence="4" id="KW-0812">Transmembrane</keyword>
<evidence type="ECO:0000256" key="4">
    <source>
        <dbReference type="SAM" id="Phobius"/>
    </source>
</evidence>
<evidence type="ECO:0000256" key="2">
    <source>
        <dbReference type="ARBA" id="ARBA00022723"/>
    </source>
</evidence>
<keyword evidence="3" id="KW-0408">Iron</keyword>
<dbReference type="Gene3D" id="1.10.630.10">
    <property type="entry name" value="Cytochrome P450"/>
    <property type="match status" value="1"/>
</dbReference>
<sequence length="129" mass="14748">MKYLKAVIKETLRLHPPIPLLVPRESIQDVQINGYNVAAGTQVIINAWAIHRDSATWEDPSMKMNEPYEREVENCKWPICSFAAKRDFPPSSGVLPFPHRHVRSSILGAMILLVGYAMANGQQYFWVFH</sequence>
<dbReference type="PANTHER" id="PTHR47955">
    <property type="entry name" value="CYTOCHROME P450 FAMILY 71 PROTEIN"/>
    <property type="match status" value="1"/>
</dbReference>
<dbReference type="EMBL" id="GISG01085652">
    <property type="protein sequence ID" value="MBA4633108.1"/>
    <property type="molecule type" value="Transcribed_RNA"/>
</dbReference>
<reference evidence="5" key="1">
    <citation type="journal article" date="2013" name="J. Plant Res.">
        <title>Effect of fungi and light on seed germination of three Opuntia species from semiarid lands of central Mexico.</title>
        <authorList>
            <person name="Delgado-Sanchez P."/>
            <person name="Jimenez-Bremont J.F."/>
            <person name="Guerrero-Gonzalez Mde L."/>
            <person name="Flores J."/>
        </authorList>
    </citation>
    <scope>NUCLEOTIDE SEQUENCE</scope>
    <source>
        <tissue evidence="5">Cladode</tissue>
    </source>
</reference>
<organism evidence="5">
    <name type="scientific">Opuntia streptacantha</name>
    <name type="common">Prickly pear cactus</name>
    <name type="synonym">Opuntia cardona</name>
    <dbReference type="NCBI Taxonomy" id="393608"/>
    <lineage>
        <taxon>Eukaryota</taxon>
        <taxon>Viridiplantae</taxon>
        <taxon>Streptophyta</taxon>
        <taxon>Embryophyta</taxon>
        <taxon>Tracheophyta</taxon>
        <taxon>Spermatophyta</taxon>
        <taxon>Magnoliopsida</taxon>
        <taxon>eudicotyledons</taxon>
        <taxon>Gunneridae</taxon>
        <taxon>Pentapetalae</taxon>
        <taxon>Caryophyllales</taxon>
        <taxon>Cactineae</taxon>
        <taxon>Cactaceae</taxon>
        <taxon>Opuntioideae</taxon>
        <taxon>Opuntia</taxon>
    </lineage>
</organism>
<dbReference type="GO" id="GO:0005506">
    <property type="term" value="F:iron ion binding"/>
    <property type="evidence" value="ECO:0007669"/>
    <property type="project" value="InterPro"/>
</dbReference>
<reference evidence="5" key="2">
    <citation type="submission" date="2020-07" db="EMBL/GenBank/DDBJ databases">
        <authorList>
            <person name="Vera ALvarez R."/>
            <person name="Arias-Moreno D.M."/>
            <person name="Jimenez-Jacinto V."/>
            <person name="Jimenez-Bremont J.F."/>
            <person name="Swaminathan K."/>
            <person name="Moose S.P."/>
            <person name="Guerrero-Gonzalez M.L."/>
            <person name="Marino-Ramirez L."/>
            <person name="Landsman D."/>
            <person name="Rodriguez-Kessler M."/>
            <person name="Delgado-Sanchez P."/>
        </authorList>
    </citation>
    <scope>NUCLEOTIDE SEQUENCE</scope>
    <source>
        <tissue evidence="5">Cladode</tissue>
    </source>
</reference>
<dbReference type="InterPro" id="IPR036396">
    <property type="entry name" value="Cyt_P450_sf"/>
</dbReference>
<dbReference type="SUPFAM" id="SSF48264">
    <property type="entry name" value="Cytochrome P450"/>
    <property type="match status" value="1"/>
</dbReference>